<dbReference type="KEGG" id="lha:LHA_2497"/>
<gene>
    <name evidence="2" type="ORF">LHA_2497</name>
</gene>
<dbReference type="EMBL" id="LN681225">
    <property type="protein sequence ID" value="CEK11508.1"/>
    <property type="molecule type" value="Genomic_DNA"/>
</dbReference>
<sequence>MSLTNVKLFIIAIFVFSIIDFIWLGFVAKNLYIEHYKEWLRLSHNQLQPVWWATFLVYVLFAFSIVIFIQPLANHSLLRAALYGGLLGLIIYGVYDFTCVAIFKNWPVPMAFIDLAWGIVLYSLSSVLTIWIGSWISH</sequence>
<dbReference type="InterPro" id="IPR018687">
    <property type="entry name" value="DUF2177_membr"/>
</dbReference>
<proteinExistence type="predicted"/>
<evidence type="ECO:0000313" key="3">
    <source>
        <dbReference type="Proteomes" id="UP000032803"/>
    </source>
</evidence>
<keyword evidence="1" id="KW-1133">Transmembrane helix</keyword>
<dbReference type="STRING" id="449.LHA_2497"/>
<keyword evidence="1" id="KW-0472">Membrane</keyword>
<reference evidence="3" key="1">
    <citation type="submission" date="2014-09" db="EMBL/GenBank/DDBJ databases">
        <authorList>
            <person name="Gomez-Valero L."/>
        </authorList>
    </citation>
    <scope>NUCLEOTIDE SEQUENCE [LARGE SCALE GENOMIC DNA]</scope>
    <source>
        <strain evidence="3">ATCC35250</strain>
    </source>
</reference>
<dbReference type="PATRIC" id="fig|449.7.peg.1118"/>
<feature type="transmembrane region" description="Helical" evidence="1">
    <location>
        <begin position="81"/>
        <end position="103"/>
    </location>
</feature>
<organism evidence="2 3">
    <name type="scientific">Legionella hackeliae</name>
    <dbReference type="NCBI Taxonomy" id="449"/>
    <lineage>
        <taxon>Bacteria</taxon>
        <taxon>Pseudomonadati</taxon>
        <taxon>Pseudomonadota</taxon>
        <taxon>Gammaproteobacteria</taxon>
        <taxon>Legionellales</taxon>
        <taxon>Legionellaceae</taxon>
        <taxon>Legionella</taxon>
    </lineage>
</organism>
<dbReference type="OrthoDB" id="166547at2"/>
<accession>A0A0A8URZ6</accession>
<feature type="transmembrane region" description="Helical" evidence="1">
    <location>
        <begin position="49"/>
        <end position="69"/>
    </location>
</feature>
<keyword evidence="3" id="KW-1185">Reference proteome</keyword>
<dbReference type="AlphaFoldDB" id="A0A0A8URZ6"/>
<dbReference type="Pfam" id="PF09945">
    <property type="entry name" value="DUF2177"/>
    <property type="match status" value="1"/>
</dbReference>
<dbReference type="Proteomes" id="UP000032803">
    <property type="component" value="Chromosome I"/>
</dbReference>
<dbReference type="HOGENOM" id="CLU_140354_1_0_6"/>
<evidence type="ECO:0000313" key="2">
    <source>
        <dbReference type="EMBL" id="CEK11508.1"/>
    </source>
</evidence>
<keyword evidence="1" id="KW-0812">Transmembrane</keyword>
<evidence type="ECO:0000256" key="1">
    <source>
        <dbReference type="SAM" id="Phobius"/>
    </source>
</evidence>
<feature type="transmembrane region" description="Helical" evidence="1">
    <location>
        <begin position="6"/>
        <end position="28"/>
    </location>
</feature>
<protein>
    <recommendedName>
        <fullName evidence="4">Transmembrane protein</fullName>
    </recommendedName>
</protein>
<feature type="transmembrane region" description="Helical" evidence="1">
    <location>
        <begin position="115"/>
        <end position="136"/>
    </location>
</feature>
<name>A0A0A8URZ6_LEGHA</name>
<dbReference type="RefSeq" id="WP_045106697.1">
    <property type="nucleotide sequence ID" value="NZ_LN681225.1"/>
</dbReference>
<evidence type="ECO:0008006" key="4">
    <source>
        <dbReference type="Google" id="ProtNLM"/>
    </source>
</evidence>